<proteinExistence type="predicted"/>
<accession>A0ABZ2J4D8</accession>
<dbReference type="RefSeq" id="WP_338738263.1">
    <property type="nucleotide sequence ID" value="NZ_CP146612.1"/>
</dbReference>
<protein>
    <submittedName>
        <fullName evidence="2">Uncharacterized protein</fullName>
    </submittedName>
</protein>
<feature type="region of interest" description="Disordered" evidence="1">
    <location>
        <begin position="1"/>
        <end position="21"/>
    </location>
</feature>
<keyword evidence="3" id="KW-1185">Reference proteome</keyword>
<reference evidence="2 3" key="1">
    <citation type="submission" date="2024-03" db="EMBL/GenBank/DDBJ databases">
        <title>A Dehalogenimonas Isolated from Estuarine Sediments Dihaloeliminates Chlorinated Alkanes.</title>
        <authorList>
            <person name="Yang Y."/>
            <person name="Wang H."/>
        </authorList>
    </citation>
    <scope>NUCLEOTIDE SEQUENCE [LARGE SCALE GENOMIC DNA]</scope>
    <source>
        <strain evidence="2 3">W</strain>
    </source>
</reference>
<dbReference type="Proteomes" id="UP001375370">
    <property type="component" value="Chromosome"/>
</dbReference>
<dbReference type="EMBL" id="CP146612">
    <property type="protein sequence ID" value="WWX25766.1"/>
    <property type="molecule type" value="Genomic_DNA"/>
</dbReference>
<gene>
    <name evidence="2" type="ORF">V8247_02000</name>
</gene>
<organism evidence="2 3">
    <name type="scientific">Candidatus Dehalogenimonas loeffleri</name>
    <dbReference type="NCBI Taxonomy" id="3127115"/>
    <lineage>
        <taxon>Bacteria</taxon>
        <taxon>Bacillati</taxon>
        <taxon>Chloroflexota</taxon>
        <taxon>Dehalococcoidia</taxon>
        <taxon>Dehalococcoidales</taxon>
        <taxon>Dehalococcoidaceae</taxon>
        <taxon>Dehalogenimonas</taxon>
    </lineage>
</organism>
<evidence type="ECO:0000313" key="3">
    <source>
        <dbReference type="Proteomes" id="UP001375370"/>
    </source>
</evidence>
<sequence>MRDFNEADKKKKQKRINVPANPGNLSPEVLAELENVVKGSLKDGYLPCPAAWVLADEAKVPRIVIGSIADGLGVRVVKCQLGCFGVAKTPGKKTDYEALESGVVAAIEGLEADDQLTCAAVFDLAKTHKLNPMVIADEISAMGLKVHICQLGCF</sequence>
<name>A0ABZ2J4D8_9CHLR</name>
<evidence type="ECO:0000313" key="2">
    <source>
        <dbReference type="EMBL" id="WWX25766.1"/>
    </source>
</evidence>
<evidence type="ECO:0000256" key="1">
    <source>
        <dbReference type="SAM" id="MobiDB-lite"/>
    </source>
</evidence>